<evidence type="ECO:0000313" key="4">
    <source>
        <dbReference type="Proteomes" id="UP000887572"/>
    </source>
</evidence>
<dbReference type="InterPro" id="IPR029033">
    <property type="entry name" value="His_PPase_superfam"/>
</dbReference>
<dbReference type="InterPro" id="IPR050645">
    <property type="entry name" value="Histidine_acid_phosphatase"/>
</dbReference>
<dbReference type="Proteomes" id="UP000887572">
    <property type="component" value="Unplaced"/>
</dbReference>
<name>A0A914GTE5_GLORO</name>
<evidence type="ECO:0000256" key="2">
    <source>
        <dbReference type="ARBA" id="ARBA00005375"/>
    </source>
</evidence>
<dbReference type="PANTHER" id="PTHR11567">
    <property type="entry name" value="ACID PHOSPHATASE-RELATED"/>
    <property type="match status" value="1"/>
</dbReference>
<feature type="chain" id="PRO_5036881854" evidence="3">
    <location>
        <begin position="27"/>
        <end position="454"/>
    </location>
</feature>
<dbReference type="GO" id="GO:0003993">
    <property type="term" value="F:acid phosphatase activity"/>
    <property type="evidence" value="ECO:0007669"/>
    <property type="project" value="UniProtKB-EC"/>
</dbReference>
<keyword evidence="3" id="KW-0732">Signal</keyword>
<dbReference type="WBParaSite" id="Gr19_v10_g1110.t1">
    <property type="protein sequence ID" value="Gr19_v10_g1110.t1"/>
    <property type="gene ID" value="Gr19_v10_g1110"/>
</dbReference>
<evidence type="ECO:0000256" key="1">
    <source>
        <dbReference type="ARBA" id="ARBA00000032"/>
    </source>
</evidence>
<dbReference type="CDD" id="cd07061">
    <property type="entry name" value="HP_HAP_like"/>
    <property type="match status" value="1"/>
</dbReference>
<dbReference type="PANTHER" id="PTHR11567:SF210">
    <property type="entry name" value="ACID PHOSPHATASE 5-RELATED"/>
    <property type="match status" value="1"/>
</dbReference>
<dbReference type="PROSITE" id="PS00616">
    <property type="entry name" value="HIS_ACID_PHOSPHAT_1"/>
    <property type="match status" value="1"/>
</dbReference>
<comment type="catalytic activity">
    <reaction evidence="1">
        <text>a phosphate monoester + H2O = an alcohol + phosphate</text>
        <dbReference type="Rhea" id="RHEA:15017"/>
        <dbReference type="ChEBI" id="CHEBI:15377"/>
        <dbReference type="ChEBI" id="CHEBI:30879"/>
        <dbReference type="ChEBI" id="CHEBI:43474"/>
        <dbReference type="ChEBI" id="CHEBI:67140"/>
        <dbReference type="EC" id="3.1.3.2"/>
    </reaction>
</comment>
<dbReference type="SUPFAM" id="SSF53254">
    <property type="entry name" value="Phosphoglycerate mutase-like"/>
    <property type="match status" value="1"/>
</dbReference>
<dbReference type="Pfam" id="PF00328">
    <property type="entry name" value="His_Phos_2"/>
    <property type="match status" value="1"/>
</dbReference>
<feature type="signal peptide" evidence="3">
    <location>
        <begin position="1"/>
        <end position="26"/>
    </location>
</feature>
<protein>
    <submittedName>
        <fullName evidence="5">Acid phosphatase</fullName>
    </submittedName>
</protein>
<dbReference type="InterPro" id="IPR000560">
    <property type="entry name" value="His_Pase_clade-2"/>
</dbReference>
<organism evidence="4 5">
    <name type="scientific">Globodera rostochiensis</name>
    <name type="common">Golden nematode worm</name>
    <name type="synonym">Heterodera rostochiensis</name>
    <dbReference type="NCBI Taxonomy" id="31243"/>
    <lineage>
        <taxon>Eukaryota</taxon>
        <taxon>Metazoa</taxon>
        <taxon>Ecdysozoa</taxon>
        <taxon>Nematoda</taxon>
        <taxon>Chromadorea</taxon>
        <taxon>Rhabditida</taxon>
        <taxon>Tylenchina</taxon>
        <taxon>Tylenchomorpha</taxon>
        <taxon>Tylenchoidea</taxon>
        <taxon>Heteroderidae</taxon>
        <taxon>Heteroderinae</taxon>
        <taxon>Globodera</taxon>
    </lineage>
</organism>
<dbReference type="InterPro" id="IPR033379">
    <property type="entry name" value="Acid_Pase_AS"/>
</dbReference>
<evidence type="ECO:0000313" key="5">
    <source>
        <dbReference type="WBParaSite" id="Gr19_v10_g1110.t1"/>
    </source>
</evidence>
<accession>A0A914GTE5</accession>
<reference evidence="5" key="1">
    <citation type="submission" date="2022-11" db="UniProtKB">
        <authorList>
            <consortium name="WormBaseParasite"/>
        </authorList>
    </citation>
    <scope>IDENTIFICATION</scope>
</reference>
<keyword evidence="4" id="KW-1185">Reference proteome</keyword>
<dbReference type="Gene3D" id="3.40.50.1240">
    <property type="entry name" value="Phosphoglycerate mutase-like"/>
    <property type="match status" value="1"/>
</dbReference>
<dbReference type="AlphaFoldDB" id="A0A914GTE5"/>
<sequence length="454" mass="51304">MSAASIDGILLFVVVVVLLHTPALLGQKLANDKADLDTLKFVHALWRHGDRTPSKMIPSDQTNTLDKWKAKFGGLGQLTDDGARQHFNLGRLLRHRYDDFFSCTFTPEQFVYRSSDYNRTKMSAIANLQGLFSPDSQKGPKMPLEENAPKGLELCFLPQGHDPIVFDDVECPAASKAEDELFSSDGFKKEEKKNAKLLTFLGQKSQYGQVPHPLRRIYYVHDPLNSINAHKKDGFVLPDWVNETMRQEIMRLYNLKNSFNYKVDVIKRLWSGPLFTEILDRMDSIVSGNYKGKEKLHAYSGHDGSIAGLLAILDIYPEVFPTYANALLLELHQPQTRKGAYSRGSRSASSDNSEPFVRLYHKNTTEGVTLFELQIPNCGPPCTLKKLRETRKAFIIEVPQWKEECEGSKKKDKQTAWSSCGSLFSSVKSLGCADGCYVKSESCFMFLGRRYLCC</sequence>
<evidence type="ECO:0000256" key="3">
    <source>
        <dbReference type="SAM" id="SignalP"/>
    </source>
</evidence>
<comment type="similarity">
    <text evidence="2">Belongs to the histidine acid phosphatase family.</text>
</comment>
<proteinExistence type="inferred from homology"/>